<evidence type="ECO:0000313" key="5">
    <source>
        <dbReference type="Proteomes" id="UP000813463"/>
    </source>
</evidence>
<protein>
    <recommendedName>
        <fullName evidence="4">Saposin B-type domain-containing protein</fullName>
    </recommendedName>
</protein>
<dbReference type="PANTHER" id="PTHR36058:SF1">
    <property type="entry name" value="NUCLEOPHOSMIN"/>
    <property type="match status" value="1"/>
</dbReference>
<keyword evidence="3" id="KW-0732">Signal</keyword>
<dbReference type="GeneID" id="110799490"/>
<evidence type="ECO:0000313" key="6">
    <source>
        <dbReference type="RefSeq" id="XP_021860451.1"/>
    </source>
</evidence>
<dbReference type="InterPro" id="IPR008139">
    <property type="entry name" value="SaposinB_dom"/>
</dbReference>
<dbReference type="PROSITE" id="PS50015">
    <property type="entry name" value="SAP_B"/>
    <property type="match status" value="1"/>
</dbReference>
<keyword evidence="5" id="KW-1185">Reference proteome</keyword>
<sequence length="318" mass="36127">MAKHKKQTLFPLNLALLIIIIAVSSAQIAECLKKPEASARKQDIPFIKCQVCQKLASQLYSQVQKNKDAQISPKKITEYEVIEIVENVCNLKKEESDWISKIDIVEKGDQLELVDQDVEGHCNSKCKTIERACQEIVGFSDTDIAEYIYARKPQLDSLVNYLCKDLTEACNKRPPPVPKDRVPGEPFVPKPAKEAEMEKMMRSMQGLPGAPGMKMYSREELTNNMQNLGGEDVDVDEDDDDDDDEAQFRSNLGKAFKEKAKKKIKKDDWKETVMKQVTDTGKTLKKHANRVSHRLRKWWRSKTSAAPKKKSTGNKAEL</sequence>
<feature type="region of interest" description="Disordered" evidence="2">
    <location>
        <begin position="227"/>
        <end position="252"/>
    </location>
</feature>
<dbReference type="RefSeq" id="XP_021860451.1">
    <property type="nucleotide sequence ID" value="XM_022004759.2"/>
</dbReference>
<accession>A0A9R0J3B0</accession>
<feature type="domain" description="Saposin B-type" evidence="4">
    <location>
        <begin position="45"/>
        <end position="174"/>
    </location>
</feature>
<organism evidence="5 6">
    <name type="scientific">Spinacia oleracea</name>
    <name type="common">Spinach</name>
    <dbReference type="NCBI Taxonomy" id="3562"/>
    <lineage>
        <taxon>Eukaryota</taxon>
        <taxon>Viridiplantae</taxon>
        <taxon>Streptophyta</taxon>
        <taxon>Embryophyta</taxon>
        <taxon>Tracheophyta</taxon>
        <taxon>Spermatophyta</taxon>
        <taxon>Magnoliopsida</taxon>
        <taxon>eudicotyledons</taxon>
        <taxon>Gunneridae</taxon>
        <taxon>Pentapetalae</taxon>
        <taxon>Caryophyllales</taxon>
        <taxon>Chenopodiaceae</taxon>
        <taxon>Chenopodioideae</taxon>
        <taxon>Anserineae</taxon>
        <taxon>Spinacia</taxon>
    </lineage>
</organism>
<evidence type="ECO:0000259" key="4">
    <source>
        <dbReference type="PROSITE" id="PS50015"/>
    </source>
</evidence>
<dbReference type="AlphaFoldDB" id="A0A9R0J3B0"/>
<keyword evidence="1" id="KW-1015">Disulfide bond</keyword>
<feature type="compositionally biased region" description="Basic residues" evidence="2">
    <location>
        <begin position="283"/>
        <end position="300"/>
    </location>
</feature>
<reference evidence="6" key="2">
    <citation type="submission" date="2025-08" db="UniProtKB">
        <authorList>
            <consortium name="RefSeq"/>
        </authorList>
    </citation>
    <scope>IDENTIFICATION</scope>
    <source>
        <tissue evidence="6">Leaf</tissue>
    </source>
</reference>
<feature type="chain" id="PRO_5040274207" description="Saposin B-type domain-containing protein" evidence="3">
    <location>
        <begin position="27"/>
        <end position="318"/>
    </location>
</feature>
<gene>
    <name evidence="6" type="primary">LOC110799490</name>
</gene>
<feature type="compositionally biased region" description="Acidic residues" evidence="2">
    <location>
        <begin position="231"/>
        <end position="245"/>
    </location>
</feature>
<evidence type="ECO:0000256" key="3">
    <source>
        <dbReference type="SAM" id="SignalP"/>
    </source>
</evidence>
<evidence type="ECO:0000256" key="2">
    <source>
        <dbReference type="SAM" id="MobiDB-lite"/>
    </source>
</evidence>
<feature type="region of interest" description="Disordered" evidence="2">
    <location>
        <begin position="280"/>
        <end position="318"/>
    </location>
</feature>
<dbReference type="KEGG" id="soe:110799490"/>
<name>A0A9R0J3B0_SPIOL</name>
<feature type="signal peptide" evidence="3">
    <location>
        <begin position="1"/>
        <end position="26"/>
    </location>
</feature>
<dbReference type="Proteomes" id="UP000813463">
    <property type="component" value="Chromosome 2"/>
</dbReference>
<dbReference type="OrthoDB" id="202851at2759"/>
<dbReference type="PANTHER" id="PTHR36058">
    <property type="entry name" value="NUCLEOPHOSMIN"/>
    <property type="match status" value="1"/>
</dbReference>
<reference evidence="5" key="1">
    <citation type="journal article" date="2021" name="Nat. Commun.">
        <title>Genomic analyses provide insights into spinach domestication and the genetic basis of agronomic traits.</title>
        <authorList>
            <person name="Cai X."/>
            <person name="Sun X."/>
            <person name="Xu C."/>
            <person name="Sun H."/>
            <person name="Wang X."/>
            <person name="Ge C."/>
            <person name="Zhang Z."/>
            <person name="Wang Q."/>
            <person name="Fei Z."/>
            <person name="Jiao C."/>
            <person name="Wang Q."/>
        </authorList>
    </citation>
    <scope>NUCLEOTIDE SEQUENCE [LARGE SCALE GENOMIC DNA]</scope>
    <source>
        <strain evidence="5">cv. Varoflay</strain>
    </source>
</reference>
<evidence type="ECO:0000256" key="1">
    <source>
        <dbReference type="ARBA" id="ARBA00023157"/>
    </source>
</evidence>
<proteinExistence type="predicted"/>